<accession>A0A333FW96</accession>
<evidence type="ECO:0000313" key="2">
    <source>
        <dbReference type="Proteomes" id="UP000255099"/>
    </source>
</evidence>
<organism evidence="1 2">
    <name type="scientific">Klebsiella pneumoniae</name>
    <dbReference type="NCBI Taxonomy" id="573"/>
    <lineage>
        <taxon>Bacteria</taxon>
        <taxon>Pseudomonadati</taxon>
        <taxon>Pseudomonadota</taxon>
        <taxon>Gammaproteobacteria</taxon>
        <taxon>Enterobacterales</taxon>
        <taxon>Enterobacteriaceae</taxon>
        <taxon>Klebsiella/Raoultella group</taxon>
        <taxon>Klebsiella</taxon>
        <taxon>Klebsiella pneumoniae complex</taxon>
    </lineage>
</organism>
<dbReference type="Proteomes" id="UP000255099">
    <property type="component" value="Unassembled WGS sequence"/>
</dbReference>
<dbReference type="AlphaFoldDB" id="A0A333FW96"/>
<reference evidence="1 2" key="1">
    <citation type="submission" date="2018-06" db="EMBL/GenBank/DDBJ databases">
        <authorList>
            <consortium name="Pathogen Informatics"/>
            <person name="Doyle S."/>
        </authorList>
    </citation>
    <scope>NUCLEOTIDE SEQUENCE [LARGE SCALE GENOMIC DNA]</scope>
    <source>
        <strain evidence="1 2">NCTC9637</strain>
    </source>
</reference>
<proteinExistence type="predicted"/>
<dbReference type="EMBL" id="UGLB01000003">
    <property type="protein sequence ID" value="STT49966.1"/>
    <property type="molecule type" value="Genomic_DNA"/>
</dbReference>
<evidence type="ECO:0000313" key="1">
    <source>
        <dbReference type="EMBL" id="STT49966.1"/>
    </source>
</evidence>
<name>A0A333FW96_KLEPN</name>
<gene>
    <name evidence="1" type="ORF">NCTC9637_04947</name>
</gene>
<protein>
    <submittedName>
        <fullName evidence="1">Uncharacterized protein</fullName>
    </submittedName>
</protein>
<sequence length="60" mass="6600">MITVVFCSAEMPLVISIPRVNRPMATDQKMRSQFGASLLMSFSFEVKFPSTSAPESAEVT</sequence>